<evidence type="ECO:0000313" key="2">
    <source>
        <dbReference type="EMBL" id="KAL2865283.1"/>
    </source>
</evidence>
<accession>A0ABR4LL54</accession>
<comment type="caution">
    <text evidence="2">The sequence shown here is derived from an EMBL/GenBank/DDBJ whole genome shotgun (WGS) entry which is preliminary data.</text>
</comment>
<feature type="domain" description="Heterokaryon incompatibility" evidence="1">
    <location>
        <begin position="199"/>
        <end position="355"/>
    </location>
</feature>
<dbReference type="InterPro" id="IPR010730">
    <property type="entry name" value="HET"/>
</dbReference>
<evidence type="ECO:0000313" key="3">
    <source>
        <dbReference type="Proteomes" id="UP001610432"/>
    </source>
</evidence>
<sequence length="724" mass="81218">MERHSASNTIHPFTSELTHGCLLNCRKKPKTRSASKAEKQAAAIYKTEPFTLGDVVSSAESGCRGCRFLAALLTGLGSVYGYSELHLAGMAFKWLGSSFTLEITDGDRKREIQYFTLRDTRPRVQGMPESTMLTGNTALPTSFERAHVFIQACEATHEQCGSGRNVPLSKRVLDVTEITSEMGHPGIRLETTEAETGTYVCLSHCWGDASKIHTKTLTTTIDEYHRFIAWTDLPKTFRDAVVLTRRLRVKYLWIDSLCIIQDSRVDWETESVKMGEIYRNSYLTIAAAASAQSSGGCFSETIPDGRLEIQDPEFRDISIGVRDCQGAGKVDLKRDKERTIRAHFPLFTRAWVYQERMLSRRILFCARSEFQVGCQEILRCECGGGAIAPHFRPLPSTMNVAKLKTLSQLRPDEGGGGLVGDDFTMLIYRNYLDIVESYARLDIKVPSDRLPAISATAKIMSQNIQSEYLAGIWRATLMEGLLWYVRGRPSRPRPAMGERDWRAPSWSWASVDAPEGISFIQPGKKFSAFFDNKIERAECVLAGANPLGEVTSGFIRLRASLGAAFWRTRCRGCSTPVQRTKTQGTQRADCALYTVEADGPLNQVWTRCAFAEPALDLLGASVWFYADSYVDRDRYGFFRCIGKGSCRIAPCYLLYVPREKRSDMVGDTRIPADAFLVLTKLQPENTFERVGLALISHGSEDRRSRWFKEVWHALVSPEESITLV</sequence>
<dbReference type="GeneID" id="98148425"/>
<dbReference type="PANTHER" id="PTHR33112:SF9">
    <property type="entry name" value="HETEROKARYON INCOMPATIBILITY DOMAIN-CONTAINING PROTEIN"/>
    <property type="match status" value="1"/>
</dbReference>
<dbReference type="Proteomes" id="UP001610432">
    <property type="component" value="Unassembled WGS sequence"/>
</dbReference>
<proteinExistence type="predicted"/>
<name>A0ABR4LL54_9EURO</name>
<evidence type="ECO:0000259" key="1">
    <source>
        <dbReference type="Pfam" id="PF06985"/>
    </source>
</evidence>
<reference evidence="2 3" key="1">
    <citation type="submission" date="2024-07" db="EMBL/GenBank/DDBJ databases">
        <title>Section-level genome sequencing and comparative genomics of Aspergillus sections Usti and Cavernicolus.</title>
        <authorList>
            <consortium name="Lawrence Berkeley National Laboratory"/>
            <person name="Nybo J.L."/>
            <person name="Vesth T.C."/>
            <person name="Theobald S."/>
            <person name="Frisvad J.C."/>
            <person name="Larsen T.O."/>
            <person name="Kjaerboelling I."/>
            <person name="Rothschild-Mancinelli K."/>
            <person name="Lyhne E.K."/>
            <person name="Kogle M.E."/>
            <person name="Barry K."/>
            <person name="Clum A."/>
            <person name="Na H."/>
            <person name="Ledsgaard L."/>
            <person name="Lin J."/>
            <person name="Lipzen A."/>
            <person name="Kuo A."/>
            <person name="Riley R."/>
            <person name="Mondo S."/>
            <person name="Labutti K."/>
            <person name="Haridas S."/>
            <person name="Pangalinan J."/>
            <person name="Salamov A.A."/>
            <person name="Simmons B.A."/>
            <person name="Magnuson J.K."/>
            <person name="Chen J."/>
            <person name="Drula E."/>
            <person name="Henrissat B."/>
            <person name="Wiebenga A."/>
            <person name="Lubbers R.J."/>
            <person name="Gomes A.C."/>
            <person name="Macurrencykelacurrency M.R."/>
            <person name="Stajich J."/>
            <person name="Grigoriev I.V."/>
            <person name="Mortensen U.H."/>
            <person name="De Vries R.P."/>
            <person name="Baker S.E."/>
            <person name="Andersen M.R."/>
        </authorList>
    </citation>
    <scope>NUCLEOTIDE SEQUENCE [LARGE SCALE GENOMIC DNA]</scope>
    <source>
        <strain evidence="2 3">CBS 449.75</strain>
    </source>
</reference>
<dbReference type="Pfam" id="PF06985">
    <property type="entry name" value="HET"/>
    <property type="match status" value="1"/>
</dbReference>
<dbReference type="EMBL" id="JBFXLQ010000033">
    <property type="protein sequence ID" value="KAL2865283.1"/>
    <property type="molecule type" value="Genomic_DNA"/>
</dbReference>
<dbReference type="PANTHER" id="PTHR33112">
    <property type="entry name" value="DOMAIN PROTEIN, PUTATIVE-RELATED"/>
    <property type="match status" value="1"/>
</dbReference>
<keyword evidence="3" id="KW-1185">Reference proteome</keyword>
<dbReference type="RefSeq" id="XP_070884262.1">
    <property type="nucleotide sequence ID" value="XM_071033353.1"/>
</dbReference>
<organism evidence="2 3">
    <name type="scientific">Aspergillus lucknowensis</name>
    <dbReference type="NCBI Taxonomy" id="176173"/>
    <lineage>
        <taxon>Eukaryota</taxon>
        <taxon>Fungi</taxon>
        <taxon>Dikarya</taxon>
        <taxon>Ascomycota</taxon>
        <taxon>Pezizomycotina</taxon>
        <taxon>Eurotiomycetes</taxon>
        <taxon>Eurotiomycetidae</taxon>
        <taxon>Eurotiales</taxon>
        <taxon>Aspergillaceae</taxon>
        <taxon>Aspergillus</taxon>
        <taxon>Aspergillus subgen. Nidulantes</taxon>
    </lineage>
</organism>
<protein>
    <submittedName>
        <fullName evidence="2">Heterokaryon incompatibility protein-domain-containing protein</fullName>
    </submittedName>
</protein>
<gene>
    <name evidence="2" type="ORF">BJX67DRAFT_383024</name>
</gene>